<evidence type="ECO:0000313" key="1">
    <source>
        <dbReference type="EMBL" id="GFY56449.1"/>
    </source>
</evidence>
<accession>A0A8X7C923</accession>
<proteinExistence type="predicted"/>
<comment type="caution">
    <text evidence="1">The sequence shown here is derived from an EMBL/GenBank/DDBJ whole genome shotgun (WGS) entry which is preliminary data.</text>
</comment>
<dbReference type="OrthoDB" id="6437325at2759"/>
<name>A0A8X7C923_9ARAC</name>
<dbReference type="AlphaFoldDB" id="A0A8X7C923"/>
<evidence type="ECO:0000313" key="2">
    <source>
        <dbReference type="Proteomes" id="UP000886998"/>
    </source>
</evidence>
<gene>
    <name evidence="1" type="primary">AVEN_137590_1</name>
    <name evidence="1" type="ORF">TNIN_174741</name>
</gene>
<protein>
    <submittedName>
        <fullName evidence="1">Uncharacterized protein</fullName>
    </submittedName>
</protein>
<keyword evidence="2" id="KW-1185">Reference proteome</keyword>
<sequence length="156" mass="18791">MVKLRKFPSAQKLVEYYLVLKLLRKDLLEEEQRNLSEEQQFRDERKAIAERLKTHPMDILEKEEIVHRIENETKEIRMKNLELDRQLTNEISAKIKEDTTWFDIRRWVNMLYRTTSEIIPPDPDEPTEGVVCQLQKVQDFLTIGNRLVNRVKKNLE</sequence>
<organism evidence="1 2">
    <name type="scientific">Trichonephila inaurata madagascariensis</name>
    <dbReference type="NCBI Taxonomy" id="2747483"/>
    <lineage>
        <taxon>Eukaryota</taxon>
        <taxon>Metazoa</taxon>
        <taxon>Ecdysozoa</taxon>
        <taxon>Arthropoda</taxon>
        <taxon>Chelicerata</taxon>
        <taxon>Arachnida</taxon>
        <taxon>Araneae</taxon>
        <taxon>Araneomorphae</taxon>
        <taxon>Entelegynae</taxon>
        <taxon>Araneoidea</taxon>
        <taxon>Nephilidae</taxon>
        <taxon>Trichonephila</taxon>
        <taxon>Trichonephila inaurata</taxon>
    </lineage>
</organism>
<dbReference type="Proteomes" id="UP000886998">
    <property type="component" value="Unassembled WGS sequence"/>
</dbReference>
<reference evidence="1" key="1">
    <citation type="submission" date="2020-08" db="EMBL/GenBank/DDBJ databases">
        <title>Multicomponent nature underlies the extraordinary mechanical properties of spider dragline silk.</title>
        <authorList>
            <person name="Kono N."/>
            <person name="Nakamura H."/>
            <person name="Mori M."/>
            <person name="Yoshida Y."/>
            <person name="Ohtoshi R."/>
            <person name="Malay A.D."/>
            <person name="Moran D.A.P."/>
            <person name="Tomita M."/>
            <person name="Numata K."/>
            <person name="Arakawa K."/>
        </authorList>
    </citation>
    <scope>NUCLEOTIDE SEQUENCE</scope>
</reference>
<dbReference type="EMBL" id="BMAV01010983">
    <property type="protein sequence ID" value="GFY56449.1"/>
    <property type="molecule type" value="Genomic_DNA"/>
</dbReference>